<keyword evidence="2" id="KW-0479">Metal-binding</keyword>
<keyword evidence="3" id="KW-0408">Iron</keyword>
<accession>A0A932CLW5</accession>
<dbReference type="Gene3D" id="3.40.50.11890">
    <property type="match status" value="1"/>
</dbReference>
<dbReference type="GO" id="GO:0051536">
    <property type="term" value="F:iron-sulfur cluster binding"/>
    <property type="evidence" value="ECO:0007669"/>
    <property type="project" value="UniProtKB-KW"/>
</dbReference>
<dbReference type="GO" id="GO:0046872">
    <property type="term" value="F:metal ion binding"/>
    <property type="evidence" value="ECO:0007669"/>
    <property type="project" value="UniProtKB-KW"/>
</dbReference>
<evidence type="ECO:0000313" key="5">
    <source>
        <dbReference type="EMBL" id="MBI2875823.1"/>
    </source>
</evidence>
<dbReference type="PANTHER" id="PTHR30548:SF5">
    <property type="entry name" value="SUBUNIT OF OXYGEN-SENSITIVE 2-HYDROXYISOCAPROYL-COA DEHYDRATASE"/>
    <property type="match status" value="1"/>
</dbReference>
<dbReference type="InterPro" id="IPR010327">
    <property type="entry name" value="FldB/FldC_alpha/beta"/>
</dbReference>
<sequence length="380" mass="42960">MNTLEKLSFEKLRSRSQEAMAEWRAQGGKVVGYTCIYVPEEVIQAAGMLPVRIFGGLESSPKAESLLQVNLCSFVRSCLGEALEGRLEELDGLVAARTCSQIVKLYDLWELYLKPPFLCLLDHPHRISPLATSYYEKELRRFIQELAGYGKVQITEEALREAIVQCNEGRSLLRKIYELRHAPNPRLWGSEALQMVRAAMVLPKPEANRLLRELMEELSQRELSLPEGLPRLLVSGSMVDNPAFIQAVEEAGAVVVCDDLCLGTRYFWEEVPLEPAGDPIAALARHYVERIPCAHIYPRQKRFEHLRQLAHSFQVDGAILFTVKFCDTYVFDGPGCTEMLRGEGIPTLELDIEHSTVSVGQIRTRVQAFLEMLETNLAQR</sequence>
<comment type="caution">
    <text evidence="5">The sequence shown here is derived from an EMBL/GenBank/DDBJ whole genome shotgun (WGS) entry which is preliminary data.</text>
</comment>
<evidence type="ECO:0000256" key="1">
    <source>
        <dbReference type="ARBA" id="ARBA00005806"/>
    </source>
</evidence>
<dbReference type="Pfam" id="PF06050">
    <property type="entry name" value="HGD-D"/>
    <property type="match status" value="1"/>
</dbReference>
<evidence type="ECO:0000256" key="2">
    <source>
        <dbReference type="ARBA" id="ARBA00022723"/>
    </source>
</evidence>
<organism evidence="5 6">
    <name type="scientific">Tectimicrobiota bacterium</name>
    <dbReference type="NCBI Taxonomy" id="2528274"/>
    <lineage>
        <taxon>Bacteria</taxon>
        <taxon>Pseudomonadati</taxon>
        <taxon>Nitrospinota/Tectimicrobiota group</taxon>
        <taxon>Candidatus Tectimicrobiota</taxon>
    </lineage>
</organism>
<proteinExistence type="inferred from homology"/>
<dbReference type="Gene3D" id="1.20.1270.370">
    <property type="match status" value="1"/>
</dbReference>
<reference evidence="5" key="1">
    <citation type="submission" date="2020-07" db="EMBL/GenBank/DDBJ databases">
        <title>Huge and variable diversity of episymbiotic CPR bacteria and DPANN archaea in groundwater ecosystems.</title>
        <authorList>
            <person name="He C.Y."/>
            <person name="Keren R."/>
            <person name="Whittaker M."/>
            <person name="Farag I.F."/>
            <person name="Doudna J."/>
            <person name="Cate J.H.D."/>
            <person name="Banfield J.F."/>
        </authorList>
    </citation>
    <scope>NUCLEOTIDE SEQUENCE</scope>
    <source>
        <strain evidence="5">NC_groundwater_672_Ag_B-0.1um_62_36</strain>
    </source>
</reference>
<gene>
    <name evidence="5" type="ORF">HYY20_02960</name>
</gene>
<dbReference type="AlphaFoldDB" id="A0A932CLW5"/>
<dbReference type="EMBL" id="JACPRF010000090">
    <property type="protein sequence ID" value="MBI2875823.1"/>
    <property type="molecule type" value="Genomic_DNA"/>
</dbReference>
<evidence type="ECO:0000256" key="4">
    <source>
        <dbReference type="ARBA" id="ARBA00023014"/>
    </source>
</evidence>
<keyword evidence="4" id="KW-0411">Iron-sulfur</keyword>
<dbReference type="Gene3D" id="3.40.50.11900">
    <property type="match status" value="1"/>
</dbReference>
<comment type="similarity">
    <text evidence="1">Belongs to the FldB/FldC dehydratase alpha/beta subunit family.</text>
</comment>
<protein>
    <submittedName>
        <fullName evidence="5">2-hydroxyacyl-CoA dehydratase</fullName>
    </submittedName>
</protein>
<dbReference type="Proteomes" id="UP000769766">
    <property type="component" value="Unassembled WGS sequence"/>
</dbReference>
<dbReference type="PANTHER" id="PTHR30548">
    <property type="entry name" value="2-HYDROXYGLUTARYL-COA DEHYDRATASE, D-COMPONENT-RELATED"/>
    <property type="match status" value="1"/>
</dbReference>
<evidence type="ECO:0000256" key="3">
    <source>
        <dbReference type="ARBA" id="ARBA00023004"/>
    </source>
</evidence>
<evidence type="ECO:0000313" key="6">
    <source>
        <dbReference type="Proteomes" id="UP000769766"/>
    </source>
</evidence>
<name>A0A932CLW5_UNCTE</name>